<dbReference type="AlphaFoldDB" id="A0DVI9"/>
<dbReference type="HOGENOM" id="CLU_2255402_0_0_1"/>
<keyword evidence="2" id="KW-1185">Reference proteome</keyword>
<dbReference type="EMBL" id="CT868607">
    <property type="protein sequence ID" value="CAK87056.1"/>
    <property type="molecule type" value="Genomic_DNA"/>
</dbReference>
<dbReference type="InParanoid" id="A0DVI9"/>
<dbReference type="Proteomes" id="UP000000600">
    <property type="component" value="Unassembled WGS sequence"/>
</dbReference>
<sequence>MLLKINQEGQMKFQISKQRGNIEILKEGEVATALIIPNFGNYLKAHRTLLVGRLVLSENKGKMKGSKIDINWIARKGSNILSEKENIQYATSIKLFDDGELRSI</sequence>
<reference evidence="1 2" key="1">
    <citation type="journal article" date="2006" name="Nature">
        <title>Global trends of whole-genome duplications revealed by the ciliate Paramecium tetraurelia.</title>
        <authorList>
            <consortium name="Genoscope"/>
            <person name="Aury J.-M."/>
            <person name="Jaillon O."/>
            <person name="Duret L."/>
            <person name="Noel B."/>
            <person name="Jubin C."/>
            <person name="Porcel B.M."/>
            <person name="Segurens B."/>
            <person name="Daubin V."/>
            <person name="Anthouard V."/>
            <person name="Aiach N."/>
            <person name="Arnaiz O."/>
            <person name="Billaut A."/>
            <person name="Beisson J."/>
            <person name="Blanc I."/>
            <person name="Bouhouche K."/>
            <person name="Camara F."/>
            <person name="Duharcourt S."/>
            <person name="Guigo R."/>
            <person name="Gogendeau D."/>
            <person name="Katinka M."/>
            <person name="Keller A.-M."/>
            <person name="Kissmehl R."/>
            <person name="Klotz C."/>
            <person name="Koll F."/>
            <person name="Le Moue A."/>
            <person name="Lepere C."/>
            <person name="Malinsky S."/>
            <person name="Nowacki M."/>
            <person name="Nowak J.K."/>
            <person name="Plattner H."/>
            <person name="Poulain J."/>
            <person name="Ruiz F."/>
            <person name="Serrano V."/>
            <person name="Zagulski M."/>
            <person name="Dessen P."/>
            <person name="Betermier M."/>
            <person name="Weissenbach J."/>
            <person name="Scarpelli C."/>
            <person name="Schachter V."/>
            <person name="Sperling L."/>
            <person name="Meyer E."/>
            <person name="Cohen J."/>
            <person name="Wincker P."/>
        </authorList>
    </citation>
    <scope>NUCLEOTIDE SEQUENCE [LARGE SCALE GENOMIC DNA]</scope>
    <source>
        <strain evidence="1 2">Stock d4-2</strain>
    </source>
</reference>
<proteinExistence type="predicted"/>
<accession>A0DVI9</accession>
<dbReference type="KEGG" id="ptm:GSPATT00020709001"/>
<gene>
    <name evidence="1" type="ORF">GSPATT00020709001</name>
</gene>
<evidence type="ECO:0000313" key="2">
    <source>
        <dbReference type="Proteomes" id="UP000000600"/>
    </source>
</evidence>
<dbReference type="GeneID" id="5040238"/>
<name>A0DVI9_PARTE</name>
<organism evidence="1 2">
    <name type="scientific">Paramecium tetraurelia</name>
    <dbReference type="NCBI Taxonomy" id="5888"/>
    <lineage>
        <taxon>Eukaryota</taxon>
        <taxon>Sar</taxon>
        <taxon>Alveolata</taxon>
        <taxon>Ciliophora</taxon>
        <taxon>Intramacronucleata</taxon>
        <taxon>Oligohymenophorea</taxon>
        <taxon>Peniculida</taxon>
        <taxon>Parameciidae</taxon>
        <taxon>Paramecium</taxon>
    </lineage>
</organism>
<protein>
    <submittedName>
        <fullName evidence="1">Uncharacterized protein</fullName>
    </submittedName>
</protein>
<dbReference type="RefSeq" id="XP_001454453.1">
    <property type="nucleotide sequence ID" value="XM_001454416.1"/>
</dbReference>
<evidence type="ECO:0000313" key="1">
    <source>
        <dbReference type="EMBL" id="CAK87056.1"/>
    </source>
</evidence>